<reference evidence="4 5" key="1">
    <citation type="journal article" date="2019" name="Commun. Biol.">
        <title>The bagworm genome reveals a unique fibroin gene that provides high tensile strength.</title>
        <authorList>
            <person name="Kono N."/>
            <person name="Nakamura H."/>
            <person name="Ohtoshi R."/>
            <person name="Tomita M."/>
            <person name="Numata K."/>
            <person name="Arakawa K."/>
        </authorList>
    </citation>
    <scope>NUCLEOTIDE SEQUENCE [LARGE SCALE GENOMIC DNA]</scope>
</reference>
<protein>
    <submittedName>
        <fullName evidence="4">Solute carrier organic anion transporter family member 4A1</fullName>
    </submittedName>
</protein>
<dbReference type="Proteomes" id="UP000299102">
    <property type="component" value="Unassembled WGS sequence"/>
</dbReference>
<gene>
    <name evidence="4" type="primary">SLCO4A1</name>
    <name evidence="4" type="ORF">EVAR_75783_1</name>
</gene>
<evidence type="ECO:0000256" key="3">
    <source>
        <dbReference type="SAM" id="SignalP"/>
    </source>
</evidence>
<keyword evidence="1" id="KW-1015">Disulfide bond</keyword>
<feature type="chain" id="PRO_5020032294" evidence="3">
    <location>
        <begin position="25"/>
        <end position="241"/>
    </location>
</feature>
<keyword evidence="3" id="KW-0732">Signal</keyword>
<dbReference type="EMBL" id="BGZK01000051">
    <property type="protein sequence ID" value="GBP12349.1"/>
    <property type="molecule type" value="Genomic_DNA"/>
</dbReference>
<feature type="signal peptide" evidence="3">
    <location>
        <begin position="1"/>
        <end position="24"/>
    </location>
</feature>
<comment type="caution">
    <text evidence="4">The sequence shown here is derived from an EMBL/GenBank/DDBJ whole genome shotgun (WGS) entry which is preliminary data.</text>
</comment>
<dbReference type="GO" id="GO:0043252">
    <property type="term" value="P:sodium-independent organic anion transport"/>
    <property type="evidence" value="ECO:0007669"/>
    <property type="project" value="TreeGrafter"/>
</dbReference>
<dbReference type="AlphaFoldDB" id="A0A4C1TCX5"/>
<keyword evidence="2" id="KW-0472">Membrane</keyword>
<dbReference type="Pfam" id="PF03137">
    <property type="entry name" value="OATP"/>
    <property type="match status" value="1"/>
</dbReference>
<keyword evidence="5" id="KW-1185">Reference proteome</keyword>
<evidence type="ECO:0000313" key="4">
    <source>
        <dbReference type="EMBL" id="GBP12349.1"/>
    </source>
</evidence>
<feature type="transmembrane region" description="Helical" evidence="2">
    <location>
        <begin position="102"/>
        <end position="121"/>
    </location>
</feature>
<evidence type="ECO:0000256" key="2">
    <source>
        <dbReference type="SAM" id="Phobius"/>
    </source>
</evidence>
<evidence type="ECO:0000256" key="1">
    <source>
        <dbReference type="ARBA" id="ARBA00023157"/>
    </source>
</evidence>
<dbReference type="PANTHER" id="PTHR11388">
    <property type="entry name" value="ORGANIC ANION TRANSPORTER"/>
    <property type="match status" value="1"/>
</dbReference>
<feature type="transmembrane region" description="Helical" evidence="2">
    <location>
        <begin position="133"/>
        <end position="154"/>
    </location>
</feature>
<keyword evidence="2" id="KW-0812">Transmembrane</keyword>
<name>A0A4C1TCX5_EUMVA</name>
<sequence>MSPPPCAGFTGPLITFVLSTNAIALVTELNHFQFDSKFNCSGQASAGMPLSVENSTVSIKTVDWPRGDPRRRPFQCMVVNGFVNVVITTIERRFGLRSMQTGIIAGGYDMASFACLAPVTYLGGRSRASKPRWLGGGVLLMGVGSLLFSLPHFVAPPYRAPAAPDELCRPNRTEVVRREFITAHFQGSVLKRLRLGVTYEKGVTLGNVTMSHRTRERPAECLASLSHSTMIGLPRAQRISA</sequence>
<dbReference type="InterPro" id="IPR004156">
    <property type="entry name" value="OATP"/>
</dbReference>
<proteinExistence type="predicted"/>
<accession>A0A4C1TCX5</accession>
<keyword evidence="2" id="KW-1133">Transmembrane helix</keyword>
<dbReference type="OrthoDB" id="5062115at2759"/>
<evidence type="ECO:0000313" key="5">
    <source>
        <dbReference type="Proteomes" id="UP000299102"/>
    </source>
</evidence>
<dbReference type="GO" id="GO:0015347">
    <property type="term" value="F:sodium-independent organic anion transmembrane transporter activity"/>
    <property type="evidence" value="ECO:0007669"/>
    <property type="project" value="TreeGrafter"/>
</dbReference>
<dbReference type="PANTHER" id="PTHR11388:SF100">
    <property type="entry name" value="SOLUTE CARRIER ORGANIC ANION TRANSPORTER FAMILY MEMBER 4A1"/>
    <property type="match status" value="1"/>
</dbReference>
<dbReference type="InterPro" id="IPR036259">
    <property type="entry name" value="MFS_trans_sf"/>
</dbReference>
<dbReference type="SUPFAM" id="SSF103473">
    <property type="entry name" value="MFS general substrate transporter"/>
    <property type="match status" value="1"/>
</dbReference>
<dbReference type="GO" id="GO:0016323">
    <property type="term" value="C:basolateral plasma membrane"/>
    <property type="evidence" value="ECO:0007669"/>
    <property type="project" value="TreeGrafter"/>
</dbReference>
<organism evidence="4 5">
    <name type="scientific">Eumeta variegata</name>
    <name type="common">Bagworm moth</name>
    <name type="synonym">Eumeta japonica</name>
    <dbReference type="NCBI Taxonomy" id="151549"/>
    <lineage>
        <taxon>Eukaryota</taxon>
        <taxon>Metazoa</taxon>
        <taxon>Ecdysozoa</taxon>
        <taxon>Arthropoda</taxon>
        <taxon>Hexapoda</taxon>
        <taxon>Insecta</taxon>
        <taxon>Pterygota</taxon>
        <taxon>Neoptera</taxon>
        <taxon>Endopterygota</taxon>
        <taxon>Lepidoptera</taxon>
        <taxon>Glossata</taxon>
        <taxon>Ditrysia</taxon>
        <taxon>Tineoidea</taxon>
        <taxon>Psychidae</taxon>
        <taxon>Oiketicinae</taxon>
        <taxon>Eumeta</taxon>
    </lineage>
</organism>